<gene>
    <name evidence="3" type="ORF">RIF29_14239</name>
</gene>
<name>A0AAN9II25_CROPI</name>
<evidence type="ECO:0000256" key="2">
    <source>
        <dbReference type="SAM" id="Phobius"/>
    </source>
</evidence>
<protein>
    <submittedName>
        <fullName evidence="3">Uncharacterized protein</fullName>
    </submittedName>
</protein>
<evidence type="ECO:0000313" key="3">
    <source>
        <dbReference type="EMBL" id="KAK7273191.1"/>
    </source>
</evidence>
<feature type="region of interest" description="Disordered" evidence="1">
    <location>
        <begin position="30"/>
        <end position="52"/>
    </location>
</feature>
<evidence type="ECO:0000256" key="1">
    <source>
        <dbReference type="SAM" id="MobiDB-lite"/>
    </source>
</evidence>
<feature type="transmembrane region" description="Helical" evidence="2">
    <location>
        <begin position="84"/>
        <end position="103"/>
    </location>
</feature>
<dbReference type="EMBL" id="JAYWIO010000003">
    <property type="protein sequence ID" value="KAK7273191.1"/>
    <property type="molecule type" value="Genomic_DNA"/>
</dbReference>
<accession>A0AAN9II25</accession>
<keyword evidence="4" id="KW-1185">Reference proteome</keyword>
<comment type="caution">
    <text evidence="3">The sequence shown here is derived from an EMBL/GenBank/DDBJ whole genome shotgun (WGS) entry which is preliminary data.</text>
</comment>
<dbReference type="Proteomes" id="UP001372338">
    <property type="component" value="Unassembled WGS sequence"/>
</dbReference>
<evidence type="ECO:0000313" key="4">
    <source>
        <dbReference type="Proteomes" id="UP001372338"/>
    </source>
</evidence>
<organism evidence="3 4">
    <name type="scientific">Crotalaria pallida</name>
    <name type="common">Smooth rattlebox</name>
    <name type="synonym">Crotalaria striata</name>
    <dbReference type="NCBI Taxonomy" id="3830"/>
    <lineage>
        <taxon>Eukaryota</taxon>
        <taxon>Viridiplantae</taxon>
        <taxon>Streptophyta</taxon>
        <taxon>Embryophyta</taxon>
        <taxon>Tracheophyta</taxon>
        <taxon>Spermatophyta</taxon>
        <taxon>Magnoliopsida</taxon>
        <taxon>eudicotyledons</taxon>
        <taxon>Gunneridae</taxon>
        <taxon>Pentapetalae</taxon>
        <taxon>rosids</taxon>
        <taxon>fabids</taxon>
        <taxon>Fabales</taxon>
        <taxon>Fabaceae</taxon>
        <taxon>Papilionoideae</taxon>
        <taxon>50 kb inversion clade</taxon>
        <taxon>genistoids sensu lato</taxon>
        <taxon>core genistoids</taxon>
        <taxon>Crotalarieae</taxon>
        <taxon>Crotalaria</taxon>
    </lineage>
</organism>
<sequence length="120" mass="14506">MRQKQSLSCNPNRSLFQLKSFKHTVAFSIPYQRKQTHEKRSRERKTQKKERRENRLRILETLSDSKLLNSPEFNNHGCVRSLRFLFFFLLQKKVLFLFLLSLLRNFNFAIRDGEIVELKC</sequence>
<proteinExistence type="predicted"/>
<feature type="compositionally biased region" description="Basic residues" evidence="1">
    <location>
        <begin position="34"/>
        <end position="49"/>
    </location>
</feature>
<keyword evidence="2" id="KW-0812">Transmembrane</keyword>
<dbReference type="AlphaFoldDB" id="A0AAN9II25"/>
<keyword evidence="2" id="KW-1133">Transmembrane helix</keyword>
<reference evidence="3 4" key="1">
    <citation type="submission" date="2024-01" db="EMBL/GenBank/DDBJ databases">
        <title>The genomes of 5 underutilized Papilionoideae crops provide insights into root nodulation and disease resistanc.</title>
        <authorList>
            <person name="Yuan L."/>
        </authorList>
    </citation>
    <scope>NUCLEOTIDE SEQUENCE [LARGE SCALE GENOMIC DNA]</scope>
    <source>
        <strain evidence="3">ZHUSHIDOU_FW_LH</strain>
        <tissue evidence="3">Leaf</tissue>
    </source>
</reference>
<keyword evidence="2" id="KW-0472">Membrane</keyword>